<keyword evidence="2" id="KW-0479">Metal-binding</keyword>
<dbReference type="Gene3D" id="3.40.1060.10">
    <property type="entry name" value="Aconitase, Domain 2"/>
    <property type="match status" value="1"/>
</dbReference>
<organism evidence="11 12">
    <name type="scientific">Tilletiaria anomala (strain ATCC 24038 / CBS 436.72 / UBC 951)</name>
    <dbReference type="NCBI Taxonomy" id="1037660"/>
    <lineage>
        <taxon>Eukaryota</taxon>
        <taxon>Fungi</taxon>
        <taxon>Dikarya</taxon>
        <taxon>Basidiomycota</taxon>
        <taxon>Ustilaginomycotina</taxon>
        <taxon>Exobasidiomycetes</taxon>
        <taxon>Georgefischeriales</taxon>
        <taxon>Tilletiariaceae</taxon>
        <taxon>Tilletiaria</taxon>
    </lineage>
</organism>
<feature type="compositionally biased region" description="Polar residues" evidence="8">
    <location>
        <begin position="899"/>
        <end position="910"/>
    </location>
</feature>
<dbReference type="FunFam" id="3.30.499.10:FF:000003">
    <property type="entry name" value="Aconitate hydratase, mitochondrial"/>
    <property type="match status" value="1"/>
</dbReference>
<dbReference type="OrthoDB" id="2224430at2759"/>
<dbReference type="PROSITE" id="PS01244">
    <property type="entry name" value="ACONITASE_2"/>
    <property type="match status" value="1"/>
</dbReference>
<accession>A0A066W1F1</accession>
<keyword evidence="7" id="KW-0456">Lyase</keyword>
<evidence type="ECO:0000259" key="9">
    <source>
        <dbReference type="Pfam" id="PF00330"/>
    </source>
</evidence>
<dbReference type="FunFam" id="3.40.1060.10:FF:000001">
    <property type="entry name" value="Aconitate hydratase, mitochondrial"/>
    <property type="match status" value="1"/>
</dbReference>
<feature type="region of interest" description="Disordered" evidence="8">
    <location>
        <begin position="1024"/>
        <end position="1090"/>
    </location>
</feature>
<keyword evidence="3" id="KW-0809">Transit peptide</keyword>
<feature type="compositionally biased region" description="Basic and acidic residues" evidence="8">
    <location>
        <begin position="1048"/>
        <end position="1059"/>
    </location>
</feature>
<dbReference type="GO" id="GO:0051539">
    <property type="term" value="F:4 iron, 4 sulfur cluster binding"/>
    <property type="evidence" value="ECO:0007669"/>
    <property type="project" value="InterPro"/>
</dbReference>
<evidence type="ECO:0000256" key="4">
    <source>
        <dbReference type="ARBA" id="ARBA00023004"/>
    </source>
</evidence>
<dbReference type="Pfam" id="PF00330">
    <property type="entry name" value="Aconitase"/>
    <property type="match status" value="1"/>
</dbReference>
<dbReference type="PANTHER" id="PTHR43160">
    <property type="entry name" value="ACONITATE HYDRATASE B"/>
    <property type="match status" value="1"/>
</dbReference>
<comment type="caution">
    <text evidence="11">The sequence shown here is derived from an EMBL/GenBank/DDBJ whole genome shotgun (WGS) entry which is preliminary data.</text>
</comment>
<dbReference type="Gene3D" id="6.10.250.3440">
    <property type="match status" value="1"/>
</dbReference>
<feature type="region of interest" description="Disordered" evidence="8">
    <location>
        <begin position="876"/>
        <end position="913"/>
    </location>
</feature>
<dbReference type="GeneID" id="25264268"/>
<dbReference type="RefSeq" id="XP_013243908.1">
    <property type="nucleotide sequence ID" value="XM_013388454.1"/>
</dbReference>
<dbReference type="Gene3D" id="3.20.19.10">
    <property type="entry name" value="Aconitase, domain 4"/>
    <property type="match status" value="1"/>
</dbReference>
<dbReference type="SUPFAM" id="SSF53732">
    <property type="entry name" value="Aconitase iron-sulfur domain"/>
    <property type="match status" value="1"/>
</dbReference>
<dbReference type="InterPro" id="IPR036008">
    <property type="entry name" value="Aconitase_4Fe-4S_dom"/>
</dbReference>
<dbReference type="InterPro" id="IPR006248">
    <property type="entry name" value="Aconitase_mito-like"/>
</dbReference>
<dbReference type="GO" id="GO:0046872">
    <property type="term" value="F:metal ion binding"/>
    <property type="evidence" value="ECO:0007669"/>
    <property type="project" value="UniProtKB-KW"/>
</dbReference>
<keyword evidence="6" id="KW-0496">Mitochondrion</keyword>
<dbReference type="AlphaFoldDB" id="A0A066W1F1"/>
<dbReference type="GO" id="GO:0005739">
    <property type="term" value="C:mitochondrion"/>
    <property type="evidence" value="ECO:0007669"/>
    <property type="project" value="UniProtKB-SubCell"/>
</dbReference>
<dbReference type="EMBL" id="JMSN01000029">
    <property type="protein sequence ID" value="KDN47571.1"/>
    <property type="molecule type" value="Genomic_DNA"/>
</dbReference>
<dbReference type="FunCoup" id="A0A066W1F1">
    <property type="interactions" value="224"/>
</dbReference>
<evidence type="ECO:0000259" key="10">
    <source>
        <dbReference type="Pfam" id="PF00694"/>
    </source>
</evidence>
<dbReference type="GO" id="GO:0005829">
    <property type="term" value="C:cytosol"/>
    <property type="evidence" value="ECO:0007669"/>
    <property type="project" value="TreeGrafter"/>
</dbReference>
<feature type="domain" description="Aconitase/3-isopropylmalate dehydratase large subunit alpha/beta/alpha" evidence="9">
    <location>
        <begin position="109"/>
        <end position="528"/>
    </location>
</feature>
<evidence type="ECO:0000256" key="1">
    <source>
        <dbReference type="ARBA" id="ARBA00004173"/>
    </source>
</evidence>
<dbReference type="Proteomes" id="UP000027361">
    <property type="component" value="Unassembled WGS sequence"/>
</dbReference>
<dbReference type="SUPFAM" id="SSF52016">
    <property type="entry name" value="LeuD/IlvD-like"/>
    <property type="match status" value="1"/>
</dbReference>
<dbReference type="PANTHER" id="PTHR43160:SF2">
    <property type="entry name" value="HOMOCITRATE DEHYDRATASE, MITOCHONDRIAL"/>
    <property type="match status" value="1"/>
</dbReference>
<keyword evidence="5" id="KW-0411">Iron-sulfur</keyword>
<evidence type="ECO:0000313" key="11">
    <source>
        <dbReference type="EMBL" id="KDN47571.1"/>
    </source>
</evidence>
<reference evidence="11 12" key="1">
    <citation type="submission" date="2014-05" db="EMBL/GenBank/DDBJ databases">
        <title>Draft genome sequence of a rare smut relative, Tilletiaria anomala UBC 951.</title>
        <authorList>
            <consortium name="DOE Joint Genome Institute"/>
            <person name="Toome M."/>
            <person name="Kuo A."/>
            <person name="Henrissat B."/>
            <person name="Lipzen A."/>
            <person name="Tritt A."/>
            <person name="Yoshinaga Y."/>
            <person name="Zane M."/>
            <person name="Barry K."/>
            <person name="Grigoriev I.V."/>
            <person name="Spatafora J.W."/>
            <person name="Aimea M.C."/>
        </authorList>
    </citation>
    <scope>NUCLEOTIDE SEQUENCE [LARGE SCALE GENOMIC DNA]</scope>
    <source>
        <strain evidence="11 12">UBC 951</strain>
    </source>
</reference>
<evidence type="ECO:0000256" key="5">
    <source>
        <dbReference type="ARBA" id="ARBA00023014"/>
    </source>
</evidence>
<dbReference type="GO" id="GO:0003994">
    <property type="term" value="F:aconitate hydratase activity"/>
    <property type="evidence" value="ECO:0007669"/>
    <property type="project" value="InterPro"/>
</dbReference>
<dbReference type="InterPro" id="IPR001030">
    <property type="entry name" value="Acoase/IPM_deHydtase_lsu_aba"/>
</dbReference>
<dbReference type="NCBIfam" id="TIGR01340">
    <property type="entry name" value="aconitase_mito"/>
    <property type="match status" value="1"/>
</dbReference>
<gene>
    <name evidence="11" type="ORF">K437DRAFT_255851</name>
</gene>
<dbReference type="InterPro" id="IPR050926">
    <property type="entry name" value="Aconitase/IPM_isomerase"/>
</dbReference>
<dbReference type="InterPro" id="IPR015932">
    <property type="entry name" value="Aconitase_dom2"/>
</dbReference>
<dbReference type="PRINTS" id="PR00415">
    <property type="entry name" value="ACONITASE"/>
</dbReference>
<keyword evidence="4" id="KW-0408">Iron</keyword>
<evidence type="ECO:0000256" key="3">
    <source>
        <dbReference type="ARBA" id="ARBA00022946"/>
    </source>
</evidence>
<dbReference type="FunFam" id="3.20.19.10:FF:000002">
    <property type="entry name" value="Aconitate hydratase, mitochondrial"/>
    <property type="match status" value="1"/>
</dbReference>
<dbReference type="Gene3D" id="3.30.499.10">
    <property type="entry name" value="Aconitase, domain 3"/>
    <property type="match status" value="2"/>
</dbReference>
<dbReference type="STRING" id="1037660.A0A066W1F1"/>
<dbReference type="HOGENOM" id="CLU_006714_2_0_1"/>
<sequence length="1090" mass="117053">MSQMIARASRGLRARNHVAACSLCRAAVSNSGSRRSLATIASGKSSSPASAHPSRMPPYAKLLEQLAIVRALLDRPLTLSEKILYSHIRNPEEALSHIGRDTSNIRGKEYLKLTIDRLAMQDASAQMALLQFMTCGLPRTAIPSSVHCDHLIQAYEGAEADLKRSIASNSEVFDFLRSASQKYGIEFWGPGSGIIHQIVLENYAAPGMLMLGTDSHTPNASGMGCLAIGVGGADAVDAMTNTPWELLAPKVLGVKLTGKLNGWCTPKDVILHLAGKLTVRGGTGKIIEYSGSGLDSISATGLATMSNMGAEVGATTSAFPYSAEMGKYLRATGREQVAQQAQAAFDQGLLRADQGAQYDEEVHIDLSKLEPTLNGPFTPDLSTPLSTFVERAKSDARDHPIELSAALIGSCTNSSYADMARCASLAKQAKERGMKVVTSFDVTPGSEQVRATIERDGIEQDLLDVGARVLANACGPCIGQWNRKELQGKSNVILTSFNRNFRGRNDGNSKTMNMLASPEIVTAMAFAGRLDFNPMTDTLKAPDGSDFKFEPPSGNELPTRGFVPGDTSYLPAAAPEPQPSTEVLISPTSQRLEPLQPFNSPFASRADFELPSMRCLLRIRGKCTTDHISAAGPWLKYKGHLSNLAENTLIGAMNDENGEVNSARDFEAAAGDKEQEWDTIPSMAKRFRARGQPWMIVADHNYGEGSAREHAALQPRFYGCNLIVARSIARIAETNLRKQGVLTLLFANEDDYSKIAAGDLVETVNLSELIDPVKGDLGTQVQLRVTKFAEDGKSVREVLHIRTVHTLSKTHLDWIRAGSALNLIRQQAAQSAGSSDSGRGAGSSARVMPVSSGTSSSAARQARAYSTSSVGLQKTAPAVGSAWPSSQRRGYATAPAGKSTASASRLNPNDPNYVPPMADSRTEAIRKMVFPPAPAAAAVSAADVLPYGAEVHDTIRRAYLLLRRTERESQREDLRNKHAAMVEALDDLQRTDARLYAAATLRVASSKRTQDEMRRLRQLGLTAAGGIRPDAGGEGKGGERSALLASPEARRRLKNEGSKRLSGLFPREWRAPTLTPSSKGWPSYGGGASV</sequence>
<name>A0A066W1F1_TILAU</name>
<dbReference type="Pfam" id="PF00694">
    <property type="entry name" value="Aconitase_C"/>
    <property type="match status" value="1"/>
</dbReference>
<proteinExistence type="predicted"/>
<evidence type="ECO:0000313" key="12">
    <source>
        <dbReference type="Proteomes" id="UP000027361"/>
    </source>
</evidence>
<dbReference type="InterPro" id="IPR000573">
    <property type="entry name" value="AconitaseA/IPMdHydase_ssu_swvl"/>
</dbReference>
<dbReference type="InParanoid" id="A0A066W1F1"/>
<evidence type="ECO:0000256" key="7">
    <source>
        <dbReference type="ARBA" id="ARBA00023239"/>
    </source>
</evidence>
<dbReference type="InterPro" id="IPR015931">
    <property type="entry name" value="Acnase/IPM_dHydase_lsu_aba_1/3"/>
</dbReference>
<feature type="domain" description="Aconitase A/isopropylmalate dehydratase small subunit swivel" evidence="10">
    <location>
        <begin position="614"/>
        <end position="748"/>
    </location>
</feature>
<dbReference type="NCBIfam" id="NF005558">
    <property type="entry name" value="PRK07229.1"/>
    <property type="match status" value="1"/>
</dbReference>
<evidence type="ECO:0000256" key="2">
    <source>
        <dbReference type="ARBA" id="ARBA00022723"/>
    </source>
</evidence>
<dbReference type="InterPro" id="IPR018136">
    <property type="entry name" value="Aconitase_4Fe-4S_BS"/>
</dbReference>
<evidence type="ECO:0000256" key="6">
    <source>
        <dbReference type="ARBA" id="ARBA00023128"/>
    </source>
</evidence>
<dbReference type="InterPro" id="IPR015928">
    <property type="entry name" value="Aconitase/3IPM_dehydase_swvl"/>
</dbReference>
<keyword evidence="12" id="KW-1185">Reference proteome</keyword>
<comment type="subcellular location">
    <subcellularLocation>
        <location evidence="1">Mitochondrion</location>
    </subcellularLocation>
</comment>
<dbReference type="GO" id="GO:0006099">
    <property type="term" value="P:tricarboxylic acid cycle"/>
    <property type="evidence" value="ECO:0007669"/>
    <property type="project" value="InterPro"/>
</dbReference>
<dbReference type="PROSITE" id="PS00450">
    <property type="entry name" value="ACONITASE_1"/>
    <property type="match status" value="1"/>
</dbReference>
<dbReference type="OMA" id="KWPETFG"/>
<feature type="region of interest" description="Disordered" evidence="8">
    <location>
        <begin position="831"/>
        <end position="859"/>
    </location>
</feature>
<protein>
    <submittedName>
        <fullName evidence="11">Aconitate hydratase</fullName>
    </submittedName>
</protein>
<evidence type="ECO:0000256" key="8">
    <source>
        <dbReference type="SAM" id="MobiDB-lite"/>
    </source>
</evidence>
<dbReference type="FunFam" id="3.30.499.10:FF:000004">
    <property type="entry name" value="Aconitate hydratase, mitochondrial"/>
    <property type="match status" value="1"/>
</dbReference>